<dbReference type="InterPro" id="IPR027417">
    <property type="entry name" value="P-loop_NTPase"/>
</dbReference>
<evidence type="ECO:0000259" key="2">
    <source>
        <dbReference type="SMART" id="SM00382"/>
    </source>
</evidence>
<feature type="domain" description="AAA+ ATPase" evidence="2">
    <location>
        <begin position="31"/>
        <end position="171"/>
    </location>
</feature>
<organism evidence="3 4">
    <name type="scientific">Desulfurococcus amylolyticus (strain DSM 18924 / JCM 16383 / VKM B-2413 / 1221n)</name>
    <name type="common">Desulfurococcus kamchatkensis</name>
    <dbReference type="NCBI Taxonomy" id="490899"/>
    <lineage>
        <taxon>Archaea</taxon>
        <taxon>Thermoproteota</taxon>
        <taxon>Thermoprotei</taxon>
        <taxon>Desulfurococcales</taxon>
        <taxon>Desulfurococcaceae</taxon>
        <taxon>Desulfurococcus</taxon>
    </lineage>
</organism>
<dbReference type="KEGG" id="dka:DKAM_0667"/>
<evidence type="ECO:0000313" key="4">
    <source>
        <dbReference type="Proteomes" id="UP000006903"/>
    </source>
</evidence>
<dbReference type="InterPro" id="IPR045427">
    <property type="entry name" value="MoxR"/>
</dbReference>
<keyword evidence="1" id="KW-0175">Coiled coil</keyword>
<evidence type="ECO:0000313" key="3">
    <source>
        <dbReference type="EMBL" id="ACL10993.1"/>
    </source>
</evidence>
<dbReference type="Pfam" id="PF20030">
    <property type="entry name" value="bpMoxR"/>
    <property type="match status" value="1"/>
</dbReference>
<dbReference type="InterPro" id="IPR003593">
    <property type="entry name" value="AAA+_ATPase"/>
</dbReference>
<dbReference type="HOGENOM" id="CLU_018678_0_0_2"/>
<dbReference type="STRING" id="490899.DKAM_0667"/>
<protein>
    <submittedName>
        <fullName evidence="3">ATPase associated with various cellular activities, AAA_5</fullName>
    </submittedName>
</protein>
<dbReference type="Gene3D" id="3.40.50.300">
    <property type="entry name" value="P-loop containing nucleotide triphosphate hydrolases"/>
    <property type="match status" value="1"/>
</dbReference>
<dbReference type="AlphaFoldDB" id="B8D4G2"/>
<dbReference type="EMBL" id="CP001140">
    <property type="protein sequence ID" value="ACL10993.1"/>
    <property type="molecule type" value="Genomic_DNA"/>
</dbReference>
<evidence type="ECO:0000256" key="1">
    <source>
        <dbReference type="SAM" id="Coils"/>
    </source>
</evidence>
<feature type="coiled-coil region" evidence="1">
    <location>
        <begin position="292"/>
        <end position="343"/>
    </location>
</feature>
<dbReference type="Pfam" id="PF17868">
    <property type="entry name" value="AAA_lid_8"/>
    <property type="match status" value="1"/>
</dbReference>
<reference evidence="3 4" key="1">
    <citation type="journal article" date="2009" name="J. Bacteriol.">
        <title>Complete genome sequence of the anaerobic, protein-degrading hyperthermophilic crenarchaeon Desulfurococcus kamchatkensis.</title>
        <authorList>
            <person name="Ravin N.V."/>
            <person name="Mardanov A.V."/>
            <person name="Beletsky A.V."/>
            <person name="Kublanov I.V."/>
            <person name="Kolganova T.V."/>
            <person name="Lebedinsky A.V."/>
            <person name="Chernyh N.A."/>
            <person name="Bonch-Osmolovskaya E.A."/>
            <person name="Skryabin K.G."/>
        </authorList>
    </citation>
    <scope>NUCLEOTIDE SEQUENCE [LARGE SCALE GENOMIC DNA]</scope>
    <source>
        <strain evidence="4">DSM 18924 / JCM 16383 / VKM B-2413 / 1221n</strain>
    </source>
</reference>
<sequence length="373" mass="42637">MDKIINLLVELEKPFVGRSEEAELLVLSLISGEHVLLIGEPGTAKSALARRLADLVKARFFKYMLTRFTEPDELFGPLDIAALRDGKYIRVTKGKLPEADIAFIDEIFNANSAVLNMLLTLMNERVVYDGYSEIRIPLLTLISASNNVPDEPELQAIYDRFLLRHFVKPVSEDLWGRLLDSSWLIEQGVYQEARPVISIDEVRAVTSMIFKVNVSGVKEKLLKLYAVFEDQGVHLTDRRKGKALKAIAAHAFLKGRMKATEEDLYVLKYVAPRDREEAEKAYSILLDEVEAREKHLRELSEIEANLREAKAYILRSSELDPRLLDYLRSFETLREKLEKLSRETGDEVVRRRAIDVLGELNDAIDLIKRKLVL</sequence>
<proteinExistence type="predicted"/>
<dbReference type="InterPro" id="IPR050513">
    <property type="entry name" value="RavA_ATPases"/>
</dbReference>
<name>B8D4G2_DESA1</name>
<dbReference type="SMART" id="SM00382">
    <property type="entry name" value="AAA"/>
    <property type="match status" value="1"/>
</dbReference>
<dbReference type="CDD" id="cd00009">
    <property type="entry name" value="AAA"/>
    <property type="match status" value="1"/>
</dbReference>
<gene>
    <name evidence="3" type="ordered locus">DKAM_0667</name>
</gene>
<dbReference type="eggNOG" id="arCOG00436">
    <property type="taxonomic scope" value="Archaea"/>
</dbReference>
<dbReference type="Proteomes" id="UP000006903">
    <property type="component" value="Chromosome"/>
</dbReference>
<dbReference type="SUPFAM" id="SSF52540">
    <property type="entry name" value="P-loop containing nucleoside triphosphate hydrolases"/>
    <property type="match status" value="1"/>
</dbReference>
<accession>B8D4G2</accession>
<dbReference type="PANTHER" id="PTHR32204">
    <property type="entry name" value="ATPASE RAVA"/>
    <property type="match status" value="1"/>
</dbReference>
<dbReference type="PANTHER" id="PTHR32204:SF0">
    <property type="entry name" value="ATPASE RAVA"/>
    <property type="match status" value="1"/>
</dbReference>
<dbReference type="InterPro" id="IPR041538">
    <property type="entry name" value="RavA-like_AAA_lid"/>
</dbReference>